<dbReference type="InterPro" id="IPR011047">
    <property type="entry name" value="Quinoprotein_ADH-like_sf"/>
</dbReference>
<evidence type="ECO:0000313" key="14">
    <source>
        <dbReference type="EMBL" id="RXW16801.1"/>
    </source>
</evidence>
<name>A0A4Q2DD41_9AGAR</name>
<dbReference type="InterPro" id="IPR015943">
    <property type="entry name" value="WD40/YVTN_repeat-like_dom_sf"/>
</dbReference>
<keyword evidence="9" id="KW-0472">Membrane</keyword>
<feature type="signal peptide" evidence="11">
    <location>
        <begin position="1"/>
        <end position="17"/>
    </location>
</feature>
<evidence type="ECO:0000256" key="4">
    <source>
        <dbReference type="ARBA" id="ARBA00020824"/>
    </source>
</evidence>
<dbReference type="AlphaFoldDB" id="A0A4Q2DD41"/>
<sequence length="973" mass="106162">MRLLPFLLLFYTLGCWALHESDVGVVDWHKELIGVPSFASQSTAPRFTSVDGRNLILTATGNNVLAAIEEKDGSIAWRYIFDAEDRIIGFYQNGDENAVVVTLSGPGGATVRSIDVKTGEVVLEHHLHSNSEGLLVEPHQLGKDVAFDKSAQDIYSISNGHTVTRLSATTGEPVWSWASQDQTSLTVFDRLVSTPETVYAIGVSTSFASLTLHVASLSASTGQLIQSSEIHSSIHDPSTDLFTFTSAASPAVVWLEQGLVKYLPLTPDLKKKKPNTLSGEQFTSIIDVGLSSHGVLVGLNKLGSTVLKVDDDGSNLKAARALGGQDATDSFAGHAVNGSPHLARTYWSTKLEQITLELGGTDSLETTTQLPLSTEKHGKIAHFTVGVSPSGETTVFTTTTTGSIQLYKGSELQWVREEALATTTHVEFIELPERVATEGDLQRDESFAHRIGRQIVQAQDFPRYLVNFGKRFVTGSYASATSSAAASSTDGPLSRDTFGFRQIIVSATTSGVVFGIDSSNGNVIWKRSLEAVESAGVAITPIKMWTLKTVSDGVEPEIVIVAQRRTENDDSTVVYHINALNGDDLSREAPSPGVLESVSVFQGLALEAFLLDHHGKFVVLLDEAMKVHLYPNNQASRTIFSTILDKLSFPLRSRFSRQQNIKGYQISSSSDGPAQATAYPTWTLPLPQGEEIQTVLPPASRGPIASLGKVLGNRTTLYKYLNPRLFTALTVNPHRNLCGVYLVDSAKGTVVYHAEIPANHGTCDVKAALVENWLVYHYYESEFVETGNVKGTKGYRLVTVELFEGNGVDEKIQSSDMSAFVNATADLSAYEESFVFPHALSALAPTTTKFGITAKDLIVATKNGKIQSFPRRLLNPRRPHRKPTSEEAEEGLFQYDPVVYDDPKRVISHNYQVSNVQKIVTAPALLESTSLVFAFGLDMFLTRVAPSNTFDVLTILITRPMVQSKRLRERWYL</sequence>
<keyword evidence="15" id="KW-1185">Reference proteome</keyword>
<proteinExistence type="inferred from homology"/>
<evidence type="ECO:0000256" key="10">
    <source>
        <dbReference type="ARBA" id="ARBA00023180"/>
    </source>
</evidence>
<dbReference type="PANTHER" id="PTHR21573">
    <property type="entry name" value="ER MEMBRANE PROTEIN COMPLEX SUBUNIT 1"/>
    <property type="match status" value="1"/>
</dbReference>
<dbReference type="GO" id="GO:0034975">
    <property type="term" value="P:protein folding in endoplasmic reticulum"/>
    <property type="evidence" value="ECO:0007669"/>
    <property type="project" value="TreeGrafter"/>
</dbReference>
<dbReference type="OrthoDB" id="28092at2759"/>
<evidence type="ECO:0000256" key="6">
    <source>
        <dbReference type="ARBA" id="ARBA00022729"/>
    </source>
</evidence>
<comment type="similarity">
    <text evidence="2">Belongs to the EMC1 family.</text>
</comment>
<dbReference type="Pfam" id="PF25293">
    <property type="entry name" value="Beta-prop_EMC1_N"/>
    <property type="match status" value="1"/>
</dbReference>
<dbReference type="STRING" id="2316362.A0A4Q2DD41"/>
<dbReference type="InterPro" id="IPR011678">
    <property type="entry name" value="EMC1_C"/>
</dbReference>
<accession>A0A4Q2DD41</accession>
<gene>
    <name evidence="14" type="ORF">EST38_g9053</name>
</gene>
<feature type="chain" id="PRO_5020326741" description="ER membrane protein complex subunit 1" evidence="11">
    <location>
        <begin position="18"/>
        <end position="973"/>
    </location>
</feature>
<keyword evidence="10" id="KW-0325">Glycoprotein</keyword>
<evidence type="ECO:0000256" key="5">
    <source>
        <dbReference type="ARBA" id="ARBA00022692"/>
    </source>
</evidence>
<evidence type="ECO:0000256" key="7">
    <source>
        <dbReference type="ARBA" id="ARBA00022824"/>
    </source>
</evidence>
<evidence type="ECO:0000256" key="8">
    <source>
        <dbReference type="ARBA" id="ARBA00022989"/>
    </source>
</evidence>
<evidence type="ECO:0000313" key="15">
    <source>
        <dbReference type="Proteomes" id="UP000290288"/>
    </source>
</evidence>
<dbReference type="PANTHER" id="PTHR21573:SF0">
    <property type="entry name" value="ER MEMBRANE PROTEIN COMPLEX SUBUNIT 1"/>
    <property type="match status" value="1"/>
</dbReference>
<dbReference type="InterPro" id="IPR058545">
    <property type="entry name" value="Beta-prop_EMC1_1st"/>
</dbReference>
<evidence type="ECO:0000256" key="9">
    <source>
        <dbReference type="ARBA" id="ARBA00023136"/>
    </source>
</evidence>
<dbReference type="Proteomes" id="UP000290288">
    <property type="component" value="Unassembled WGS sequence"/>
</dbReference>
<comment type="caution">
    <text evidence="14">The sequence shown here is derived from an EMBL/GenBank/DDBJ whole genome shotgun (WGS) entry which is preliminary data.</text>
</comment>
<keyword evidence="6 11" id="KW-0732">Signal</keyword>
<dbReference type="SUPFAM" id="SSF50998">
    <property type="entry name" value="Quinoprotein alcohol dehydrogenase-like"/>
    <property type="match status" value="2"/>
</dbReference>
<feature type="domain" description="ER membrane protein complex subunit 1 C-terminal" evidence="12">
    <location>
        <begin position="771"/>
        <end position="954"/>
    </location>
</feature>
<dbReference type="EMBL" id="SDEE01000400">
    <property type="protein sequence ID" value="RXW16801.1"/>
    <property type="molecule type" value="Genomic_DNA"/>
</dbReference>
<evidence type="ECO:0000256" key="11">
    <source>
        <dbReference type="SAM" id="SignalP"/>
    </source>
</evidence>
<dbReference type="InterPro" id="IPR026895">
    <property type="entry name" value="EMC1"/>
</dbReference>
<dbReference type="Pfam" id="PF07774">
    <property type="entry name" value="EMC1_C"/>
    <property type="match status" value="1"/>
</dbReference>
<dbReference type="GO" id="GO:0072546">
    <property type="term" value="C:EMC complex"/>
    <property type="evidence" value="ECO:0007669"/>
    <property type="project" value="InterPro"/>
</dbReference>
<reference evidence="14 15" key="1">
    <citation type="submission" date="2019-01" db="EMBL/GenBank/DDBJ databases">
        <title>Draft genome sequence of Psathyrella aberdarensis IHI B618.</title>
        <authorList>
            <person name="Buettner E."/>
            <person name="Kellner H."/>
        </authorList>
    </citation>
    <scope>NUCLEOTIDE SEQUENCE [LARGE SCALE GENOMIC DNA]</scope>
    <source>
        <strain evidence="14 15">IHI B618</strain>
    </source>
</reference>
<keyword evidence="8" id="KW-1133">Transmembrane helix</keyword>
<keyword evidence="7" id="KW-0256">Endoplasmic reticulum</keyword>
<evidence type="ECO:0000256" key="2">
    <source>
        <dbReference type="ARBA" id="ARBA00007904"/>
    </source>
</evidence>
<keyword evidence="5" id="KW-0812">Transmembrane</keyword>
<evidence type="ECO:0000259" key="13">
    <source>
        <dbReference type="Pfam" id="PF25293"/>
    </source>
</evidence>
<evidence type="ECO:0000259" key="12">
    <source>
        <dbReference type="Pfam" id="PF07774"/>
    </source>
</evidence>
<evidence type="ECO:0000256" key="3">
    <source>
        <dbReference type="ARBA" id="ARBA00011276"/>
    </source>
</evidence>
<dbReference type="Gene3D" id="2.130.10.10">
    <property type="entry name" value="YVTN repeat-like/Quinoprotein amine dehydrogenase"/>
    <property type="match status" value="1"/>
</dbReference>
<comment type="subunit">
    <text evidence="3">Component of the ER membrane protein complex (EMC).</text>
</comment>
<feature type="domain" description="EMC1 first beta-propeller" evidence="13">
    <location>
        <begin position="17"/>
        <end position="418"/>
    </location>
</feature>
<protein>
    <recommendedName>
        <fullName evidence="4">ER membrane protein complex subunit 1</fullName>
    </recommendedName>
</protein>
<evidence type="ECO:0000256" key="1">
    <source>
        <dbReference type="ARBA" id="ARBA00004115"/>
    </source>
</evidence>
<comment type="subcellular location">
    <subcellularLocation>
        <location evidence="1">Endoplasmic reticulum membrane</location>
        <topology evidence="1">Single-pass type I membrane protein</topology>
    </subcellularLocation>
</comment>
<organism evidence="14 15">
    <name type="scientific">Candolleomyces aberdarensis</name>
    <dbReference type="NCBI Taxonomy" id="2316362"/>
    <lineage>
        <taxon>Eukaryota</taxon>
        <taxon>Fungi</taxon>
        <taxon>Dikarya</taxon>
        <taxon>Basidiomycota</taxon>
        <taxon>Agaricomycotina</taxon>
        <taxon>Agaricomycetes</taxon>
        <taxon>Agaricomycetidae</taxon>
        <taxon>Agaricales</taxon>
        <taxon>Agaricineae</taxon>
        <taxon>Psathyrellaceae</taxon>
        <taxon>Candolleomyces</taxon>
    </lineage>
</organism>